<evidence type="ECO:0000313" key="3">
    <source>
        <dbReference type="Proteomes" id="UP001355207"/>
    </source>
</evidence>
<feature type="transmembrane region" description="Helical" evidence="1">
    <location>
        <begin position="139"/>
        <end position="162"/>
    </location>
</feature>
<keyword evidence="1" id="KW-0472">Membrane</keyword>
<evidence type="ECO:0000313" key="2">
    <source>
        <dbReference type="EMBL" id="WWC90794.1"/>
    </source>
</evidence>
<name>A0AAX4K037_9TREE</name>
<dbReference type="RefSeq" id="XP_066077557.1">
    <property type="nucleotide sequence ID" value="XM_066221460.1"/>
</dbReference>
<dbReference type="GeneID" id="91096401"/>
<dbReference type="AlphaFoldDB" id="A0AAX4K037"/>
<reference evidence="2 3" key="1">
    <citation type="submission" date="2024-01" db="EMBL/GenBank/DDBJ databases">
        <title>Comparative genomics of Cryptococcus and Kwoniella reveals pathogenesis evolution and contrasting modes of karyotype evolution via chromosome fusion or intercentromeric recombination.</title>
        <authorList>
            <person name="Coelho M.A."/>
            <person name="David-Palma M."/>
            <person name="Shea T."/>
            <person name="Bowers K."/>
            <person name="McGinley-Smith S."/>
            <person name="Mohammad A.W."/>
            <person name="Gnirke A."/>
            <person name="Yurkov A.M."/>
            <person name="Nowrousian M."/>
            <person name="Sun S."/>
            <person name="Cuomo C.A."/>
            <person name="Heitman J."/>
        </authorList>
    </citation>
    <scope>NUCLEOTIDE SEQUENCE [LARGE SCALE GENOMIC DNA]</scope>
    <source>
        <strain evidence="2 3">CBS 6074</strain>
    </source>
</reference>
<dbReference type="EMBL" id="CP144104">
    <property type="protein sequence ID" value="WWC90794.1"/>
    <property type="molecule type" value="Genomic_DNA"/>
</dbReference>
<protein>
    <submittedName>
        <fullName evidence="2">Uncharacterized protein</fullName>
    </submittedName>
</protein>
<dbReference type="Proteomes" id="UP001355207">
    <property type="component" value="Chromosome 7"/>
</dbReference>
<organism evidence="2 3">
    <name type="scientific">Kwoniella dendrophila CBS 6074</name>
    <dbReference type="NCBI Taxonomy" id="1295534"/>
    <lineage>
        <taxon>Eukaryota</taxon>
        <taxon>Fungi</taxon>
        <taxon>Dikarya</taxon>
        <taxon>Basidiomycota</taxon>
        <taxon>Agaricomycotina</taxon>
        <taxon>Tremellomycetes</taxon>
        <taxon>Tremellales</taxon>
        <taxon>Cryptococcaceae</taxon>
        <taxon>Kwoniella</taxon>
    </lineage>
</organism>
<keyword evidence="1" id="KW-0812">Transmembrane</keyword>
<proteinExistence type="predicted"/>
<keyword evidence="1" id="KW-1133">Transmembrane helix</keyword>
<evidence type="ECO:0000256" key="1">
    <source>
        <dbReference type="SAM" id="Phobius"/>
    </source>
</evidence>
<accession>A0AAX4K037</accession>
<sequence>MAIAGYEECGQLPSKWRPKGKFDINNVSEYKKILDKYSRPVFLTTAFIDICVDEKLNKEILEGVPTKITAISKEVLECDDTGIIRDLIEDETWLKLDQVARIVDPYVQHQVSTIKHEEYLAKRQSMESMSLLKEIKHEIFVVFIMLSGIFIAASVGFMWYSLSFC</sequence>
<gene>
    <name evidence="2" type="ORF">L201_005731</name>
</gene>
<keyword evidence="3" id="KW-1185">Reference proteome</keyword>